<protein>
    <submittedName>
        <fullName evidence="1">Uncharacterized protein</fullName>
    </submittedName>
</protein>
<evidence type="ECO:0000313" key="2">
    <source>
        <dbReference type="Proteomes" id="UP001150603"/>
    </source>
</evidence>
<name>A0ACC1J3N4_9FUNG</name>
<gene>
    <name evidence="1" type="ORF">FBU59_005092</name>
</gene>
<accession>A0ACC1J3N4</accession>
<organism evidence="1 2">
    <name type="scientific">Linderina macrospora</name>
    <dbReference type="NCBI Taxonomy" id="4868"/>
    <lineage>
        <taxon>Eukaryota</taxon>
        <taxon>Fungi</taxon>
        <taxon>Fungi incertae sedis</taxon>
        <taxon>Zoopagomycota</taxon>
        <taxon>Kickxellomycotina</taxon>
        <taxon>Kickxellomycetes</taxon>
        <taxon>Kickxellales</taxon>
        <taxon>Kickxellaceae</taxon>
        <taxon>Linderina</taxon>
    </lineage>
</organism>
<sequence length="485" mass="53032">MMARRGGARISTRAASRFAQINRTTSASSEGAQTLSDMQVSDLADRLSDQPLPTQTEEETQPEISRLELREFMVQHLAMDVYDSVVYYVRQMAMGMGPPVAISESGSATGKCEMRMSLRLWTEFMAWLCKQQPDIMVEYPDAAARQSAQKQLSQIIGMHTSTGYDGSRVCKDLAVVSRSLMRGPSVNQIPKLEVNADMPSSISNPMVLLIPCRVGPGAVLGLHDGGIARRAAFGMFYHWLAEALGNWHDLMKMEYQPVVKQPAAKKPVTKQGSMPVTAPAATASGNPISKCSSTTTPQPETDSVQVYDSDEVVELSSNLETPPEESDATFADTATAAAAAAPASHTLQKPKGRTSSSVKKIREENPEVLAMRSHHIDNEKAIRARIVKLNREKRLGTLKKHSNAGTRDTRSPSEAYALFASDPSSVNVDSIGEPVLVNPGHDESESDVMIPGFLASHLKDHQVEGVRFMWKQTVMLSEHSEEKLH</sequence>
<feature type="non-terminal residue" evidence="1">
    <location>
        <position position="485"/>
    </location>
</feature>
<evidence type="ECO:0000313" key="1">
    <source>
        <dbReference type="EMBL" id="KAJ1936318.1"/>
    </source>
</evidence>
<dbReference type="EMBL" id="JANBPW010003928">
    <property type="protein sequence ID" value="KAJ1936318.1"/>
    <property type="molecule type" value="Genomic_DNA"/>
</dbReference>
<dbReference type="Proteomes" id="UP001150603">
    <property type="component" value="Unassembled WGS sequence"/>
</dbReference>
<reference evidence="1" key="1">
    <citation type="submission" date="2022-07" db="EMBL/GenBank/DDBJ databases">
        <title>Phylogenomic reconstructions and comparative analyses of Kickxellomycotina fungi.</title>
        <authorList>
            <person name="Reynolds N.K."/>
            <person name="Stajich J.E."/>
            <person name="Barry K."/>
            <person name="Grigoriev I.V."/>
            <person name="Crous P."/>
            <person name="Smith M.E."/>
        </authorList>
    </citation>
    <scope>NUCLEOTIDE SEQUENCE</scope>
    <source>
        <strain evidence="1">NRRL 5244</strain>
    </source>
</reference>
<keyword evidence="2" id="KW-1185">Reference proteome</keyword>
<comment type="caution">
    <text evidence="1">The sequence shown here is derived from an EMBL/GenBank/DDBJ whole genome shotgun (WGS) entry which is preliminary data.</text>
</comment>
<proteinExistence type="predicted"/>